<evidence type="ECO:0000313" key="1">
    <source>
        <dbReference type="EMBL" id="KAI0045848.1"/>
    </source>
</evidence>
<proteinExistence type="predicted"/>
<dbReference type="Proteomes" id="UP000814033">
    <property type="component" value="Unassembled WGS sequence"/>
</dbReference>
<reference evidence="1" key="2">
    <citation type="journal article" date="2022" name="New Phytol.">
        <title>Evolutionary transition to the ectomycorrhizal habit in the genomes of a hyperdiverse lineage of mushroom-forming fungi.</title>
        <authorList>
            <person name="Looney B."/>
            <person name="Miyauchi S."/>
            <person name="Morin E."/>
            <person name="Drula E."/>
            <person name="Courty P.E."/>
            <person name="Kohler A."/>
            <person name="Kuo A."/>
            <person name="LaButti K."/>
            <person name="Pangilinan J."/>
            <person name="Lipzen A."/>
            <person name="Riley R."/>
            <person name="Andreopoulos W."/>
            <person name="He G."/>
            <person name="Johnson J."/>
            <person name="Nolan M."/>
            <person name="Tritt A."/>
            <person name="Barry K.W."/>
            <person name="Grigoriev I.V."/>
            <person name="Nagy L.G."/>
            <person name="Hibbett D."/>
            <person name="Henrissat B."/>
            <person name="Matheny P.B."/>
            <person name="Labbe J."/>
            <person name="Martin F.M."/>
        </authorList>
    </citation>
    <scope>NUCLEOTIDE SEQUENCE</scope>
    <source>
        <strain evidence="1">FP105234-sp</strain>
    </source>
</reference>
<evidence type="ECO:0000313" key="2">
    <source>
        <dbReference type="Proteomes" id="UP000814033"/>
    </source>
</evidence>
<comment type="caution">
    <text evidence="1">The sequence shown here is derived from an EMBL/GenBank/DDBJ whole genome shotgun (WGS) entry which is preliminary data.</text>
</comment>
<sequence>MRKQRTTLPRPRKLTRLSRKHGAVSALPLMYVSPIYPSTDDSSIEHAQELALHSKAIAAWERAVLNVPSRTLTAAETTARDMYVERLARSIELSKRVLPADARVVTPSVVWKQKDDEMPWVRAKNMLPMLTRRGQMDSSAFVIESAASEFNEAVETMFQLTMKVSAEGYRFNGKPGVIQGITNAVLKDDRCFHIAREAWLERFNDQVRMESIHAGIYNINSRLSADGLIAEFRSIHAAGGFDKSRPAIALMTRLLFFNAFLSEGLEAKHAEAVAAYDTVLAVLRWGREEWPNVGKEIRGSVLESTFIRAIRSVRLSTYMEAWTADKISGKFTLDAMLAEAEDILAEIAADSSDYMGDASSKSAFWTYPAGNALSIKGFALYERVRMHGYKDLEEARTLLRKAAEFYFEAAKKFPRDDENHVWYLKIGLDAQWSAGTPMKACLPIVTRIRAAIPEMFKIWEYSSMAQGGREKTLQDVLDFEDFVLAEVALGKASIDDELLPPWCKLDF</sequence>
<gene>
    <name evidence="1" type="ORF">FA95DRAFT_82893</name>
</gene>
<accession>A0ACB8RQP4</accession>
<keyword evidence="2" id="KW-1185">Reference proteome</keyword>
<organism evidence="1 2">
    <name type="scientific">Auriscalpium vulgare</name>
    <dbReference type="NCBI Taxonomy" id="40419"/>
    <lineage>
        <taxon>Eukaryota</taxon>
        <taxon>Fungi</taxon>
        <taxon>Dikarya</taxon>
        <taxon>Basidiomycota</taxon>
        <taxon>Agaricomycotina</taxon>
        <taxon>Agaricomycetes</taxon>
        <taxon>Russulales</taxon>
        <taxon>Auriscalpiaceae</taxon>
        <taxon>Auriscalpium</taxon>
    </lineage>
</organism>
<reference evidence="1" key="1">
    <citation type="submission" date="2021-02" db="EMBL/GenBank/DDBJ databases">
        <authorList>
            <consortium name="DOE Joint Genome Institute"/>
            <person name="Ahrendt S."/>
            <person name="Looney B.P."/>
            <person name="Miyauchi S."/>
            <person name="Morin E."/>
            <person name="Drula E."/>
            <person name="Courty P.E."/>
            <person name="Chicoki N."/>
            <person name="Fauchery L."/>
            <person name="Kohler A."/>
            <person name="Kuo A."/>
            <person name="Labutti K."/>
            <person name="Pangilinan J."/>
            <person name="Lipzen A."/>
            <person name="Riley R."/>
            <person name="Andreopoulos W."/>
            <person name="He G."/>
            <person name="Johnson J."/>
            <person name="Barry K.W."/>
            <person name="Grigoriev I.V."/>
            <person name="Nagy L."/>
            <person name="Hibbett D."/>
            <person name="Henrissat B."/>
            <person name="Matheny P.B."/>
            <person name="Labbe J."/>
            <person name="Martin F."/>
        </authorList>
    </citation>
    <scope>NUCLEOTIDE SEQUENCE</scope>
    <source>
        <strain evidence="1">FP105234-sp</strain>
    </source>
</reference>
<protein>
    <submittedName>
        <fullName evidence="1">Uncharacterized protein</fullName>
    </submittedName>
</protein>
<dbReference type="EMBL" id="MU275940">
    <property type="protein sequence ID" value="KAI0045848.1"/>
    <property type="molecule type" value="Genomic_DNA"/>
</dbReference>
<name>A0ACB8RQP4_9AGAM</name>